<feature type="region of interest" description="Disordered" evidence="1">
    <location>
        <begin position="1"/>
        <end position="22"/>
    </location>
</feature>
<name>A0AAV2EUI0_9ROSI</name>
<dbReference type="AlphaFoldDB" id="A0AAV2EUI0"/>
<sequence>MPPRLLPSQLQPPDVPSSSPSPMMLPLSSLATSGFQYDISTLMDMQEDSLMVACGCCAAAALLNAKNQGSATPRTLPLQRRPASPGPRRPVPLCHPLRLRVKRFHALLLPSLLSKRATRSLGPDTLFFFPSSSNLAQAFVVWWWRGFQPTSARQAASRRSSEKLLVTAAVGGRIFFSNNHWNKYGVDRLRMPVVVV</sequence>
<organism evidence="2 3">
    <name type="scientific">Linum trigynum</name>
    <dbReference type="NCBI Taxonomy" id="586398"/>
    <lineage>
        <taxon>Eukaryota</taxon>
        <taxon>Viridiplantae</taxon>
        <taxon>Streptophyta</taxon>
        <taxon>Embryophyta</taxon>
        <taxon>Tracheophyta</taxon>
        <taxon>Spermatophyta</taxon>
        <taxon>Magnoliopsida</taxon>
        <taxon>eudicotyledons</taxon>
        <taxon>Gunneridae</taxon>
        <taxon>Pentapetalae</taxon>
        <taxon>rosids</taxon>
        <taxon>fabids</taxon>
        <taxon>Malpighiales</taxon>
        <taxon>Linaceae</taxon>
        <taxon>Linum</taxon>
    </lineage>
</organism>
<proteinExistence type="predicted"/>
<reference evidence="2 3" key="1">
    <citation type="submission" date="2024-04" db="EMBL/GenBank/DDBJ databases">
        <authorList>
            <person name="Fracassetti M."/>
        </authorList>
    </citation>
    <scope>NUCLEOTIDE SEQUENCE [LARGE SCALE GENOMIC DNA]</scope>
</reference>
<dbReference type="EMBL" id="OZ034818">
    <property type="protein sequence ID" value="CAL1389591.1"/>
    <property type="molecule type" value="Genomic_DNA"/>
</dbReference>
<gene>
    <name evidence="2" type="ORF">LTRI10_LOCUS30440</name>
</gene>
<evidence type="ECO:0000256" key="1">
    <source>
        <dbReference type="SAM" id="MobiDB-lite"/>
    </source>
</evidence>
<evidence type="ECO:0000313" key="3">
    <source>
        <dbReference type="Proteomes" id="UP001497516"/>
    </source>
</evidence>
<accession>A0AAV2EUI0</accession>
<evidence type="ECO:0000313" key="2">
    <source>
        <dbReference type="EMBL" id="CAL1389591.1"/>
    </source>
</evidence>
<feature type="region of interest" description="Disordered" evidence="1">
    <location>
        <begin position="69"/>
        <end position="91"/>
    </location>
</feature>
<keyword evidence="3" id="KW-1185">Reference proteome</keyword>
<dbReference type="Proteomes" id="UP001497516">
    <property type="component" value="Chromosome 5"/>
</dbReference>
<protein>
    <submittedName>
        <fullName evidence="2">Uncharacterized protein</fullName>
    </submittedName>
</protein>